<evidence type="ECO:0000313" key="1">
    <source>
        <dbReference type="EMBL" id="JAT24578.1"/>
    </source>
</evidence>
<feature type="non-terminal residue" evidence="1">
    <location>
        <position position="140"/>
    </location>
</feature>
<gene>
    <name evidence="1" type="ORF">g.7529</name>
</gene>
<feature type="non-terminal residue" evidence="1">
    <location>
        <position position="1"/>
    </location>
</feature>
<dbReference type="EMBL" id="GEBQ01015399">
    <property type="protein sequence ID" value="JAT24578.1"/>
    <property type="molecule type" value="Transcribed_RNA"/>
</dbReference>
<reference evidence="1" key="1">
    <citation type="submission" date="2015-11" db="EMBL/GenBank/DDBJ databases">
        <title>De novo transcriptome assembly of four potential Pierce s Disease insect vectors from Arizona vineyards.</title>
        <authorList>
            <person name="Tassone E.E."/>
        </authorList>
    </citation>
    <scope>NUCLEOTIDE SEQUENCE</scope>
</reference>
<dbReference type="AlphaFoldDB" id="A0A1B6LLQ1"/>
<organism evidence="1">
    <name type="scientific">Graphocephala atropunctata</name>
    <dbReference type="NCBI Taxonomy" id="36148"/>
    <lineage>
        <taxon>Eukaryota</taxon>
        <taxon>Metazoa</taxon>
        <taxon>Ecdysozoa</taxon>
        <taxon>Arthropoda</taxon>
        <taxon>Hexapoda</taxon>
        <taxon>Insecta</taxon>
        <taxon>Pterygota</taxon>
        <taxon>Neoptera</taxon>
        <taxon>Paraneoptera</taxon>
        <taxon>Hemiptera</taxon>
        <taxon>Auchenorrhyncha</taxon>
        <taxon>Membracoidea</taxon>
        <taxon>Cicadellidae</taxon>
        <taxon>Cicadellinae</taxon>
        <taxon>Cicadellini</taxon>
        <taxon>Graphocephala</taxon>
    </lineage>
</organism>
<name>A0A1B6LLQ1_9HEMI</name>
<accession>A0A1B6LLQ1</accession>
<sequence>KTNHKKISKSLKKIADDNVDLSILVRDTNDPELKRLLKARQAQFRQMLIQERRSDVQKEINDSDNIQRAVWGIVRRETSETIVNKGITSLVHNNETVKSPACIAEIFNNHFLNSVKNLPNCHIGPNVISGPRIGTQFYLP</sequence>
<protein>
    <submittedName>
        <fullName evidence="1">Uncharacterized protein</fullName>
    </submittedName>
</protein>
<proteinExistence type="predicted"/>